<dbReference type="Proteomes" id="UP001277761">
    <property type="component" value="Unassembled WGS sequence"/>
</dbReference>
<sequence length="234" mass="24399">MSTLLRLLHLADTAFPTGAFAHSLGLEGAHAAGALRDEEDLHRALRRQLDGLATSDLVTCRAAHARARRAGDERAADAAIADLAALDRELDATRPTRETREAARATGERFLLAATVVVDDPLLHALRDAVARRALPGTLPVAWGVAGAAIGADAEATGQALAFSSLAALAAAGQRLIPLGGVATQAVLGRAADAIPAALERAAAIDPLEPCSFVPELDVRSAQHERQRVRLFIS</sequence>
<dbReference type="Pfam" id="PF01730">
    <property type="entry name" value="UreF"/>
    <property type="match status" value="1"/>
</dbReference>
<dbReference type="InterPro" id="IPR002639">
    <property type="entry name" value="UreF"/>
</dbReference>
<evidence type="ECO:0000313" key="4">
    <source>
        <dbReference type="EMBL" id="MDX8152180.1"/>
    </source>
</evidence>
<keyword evidence="1 3" id="KW-0996">Nickel insertion</keyword>
<dbReference type="PANTHER" id="PTHR33620:SF1">
    <property type="entry name" value="UREASE ACCESSORY PROTEIN F"/>
    <property type="match status" value="1"/>
</dbReference>
<name>A0ABU4VN25_9ACTN</name>
<comment type="caution">
    <text evidence="4">The sequence shown here is derived from an EMBL/GenBank/DDBJ whole genome shotgun (WGS) entry which is preliminary data.</text>
</comment>
<dbReference type="RefSeq" id="WP_319954336.1">
    <property type="nucleotide sequence ID" value="NZ_JAXAVX010000005.1"/>
</dbReference>
<keyword evidence="3" id="KW-0963">Cytoplasm</keyword>
<proteinExistence type="inferred from homology"/>
<dbReference type="EMBL" id="JAXAVX010000005">
    <property type="protein sequence ID" value="MDX8152180.1"/>
    <property type="molecule type" value="Genomic_DNA"/>
</dbReference>
<dbReference type="HAMAP" id="MF_01385">
    <property type="entry name" value="UreF"/>
    <property type="match status" value="1"/>
</dbReference>
<keyword evidence="5" id="KW-1185">Reference proteome</keyword>
<dbReference type="InterPro" id="IPR038277">
    <property type="entry name" value="UreF_sf"/>
</dbReference>
<evidence type="ECO:0000256" key="3">
    <source>
        <dbReference type="HAMAP-Rule" id="MF_01385"/>
    </source>
</evidence>
<gene>
    <name evidence="3" type="primary">ureF</name>
    <name evidence="4" type="ORF">SK069_11285</name>
</gene>
<dbReference type="Gene3D" id="1.10.4190.10">
    <property type="entry name" value="Urease accessory protein UreF"/>
    <property type="match status" value="1"/>
</dbReference>
<comment type="subunit">
    <text evidence="3">UreD, UreF and UreG form a complex that acts as a GTP-hydrolysis-dependent molecular chaperone, activating the urease apoprotein by helping to assemble the nickel containing metallocenter of UreC. The UreE protein probably delivers the nickel.</text>
</comment>
<keyword evidence="2 3" id="KW-0143">Chaperone</keyword>
<dbReference type="PIRSF" id="PIRSF009467">
    <property type="entry name" value="Ureas_acces_UreF"/>
    <property type="match status" value="1"/>
</dbReference>
<evidence type="ECO:0000256" key="1">
    <source>
        <dbReference type="ARBA" id="ARBA00022988"/>
    </source>
</evidence>
<evidence type="ECO:0000313" key="5">
    <source>
        <dbReference type="Proteomes" id="UP001277761"/>
    </source>
</evidence>
<dbReference type="PANTHER" id="PTHR33620">
    <property type="entry name" value="UREASE ACCESSORY PROTEIN F"/>
    <property type="match status" value="1"/>
</dbReference>
<protein>
    <recommendedName>
        <fullName evidence="3">Urease accessory protein UreF</fullName>
    </recommendedName>
</protein>
<accession>A0ABU4VN25</accession>
<comment type="similarity">
    <text evidence="3">Belongs to the UreF family.</text>
</comment>
<reference evidence="4 5" key="1">
    <citation type="submission" date="2023-11" db="EMBL/GenBank/DDBJ databases">
        <authorList>
            <person name="Xu M."/>
            <person name="Jiang T."/>
        </authorList>
    </citation>
    <scope>NUCLEOTIDE SEQUENCE [LARGE SCALE GENOMIC DNA]</scope>
    <source>
        <strain evidence="4 5">SD</strain>
    </source>
</reference>
<evidence type="ECO:0000256" key="2">
    <source>
        <dbReference type="ARBA" id="ARBA00023186"/>
    </source>
</evidence>
<organism evidence="4 5">
    <name type="scientific">Patulibacter brassicae</name>
    <dbReference type="NCBI Taxonomy" id="1705717"/>
    <lineage>
        <taxon>Bacteria</taxon>
        <taxon>Bacillati</taxon>
        <taxon>Actinomycetota</taxon>
        <taxon>Thermoleophilia</taxon>
        <taxon>Solirubrobacterales</taxon>
        <taxon>Patulibacteraceae</taxon>
        <taxon>Patulibacter</taxon>
    </lineage>
</organism>
<comment type="function">
    <text evidence="3">Required for maturation of urease via the functional incorporation of the urease nickel metallocenter.</text>
</comment>
<comment type="subcellular location">
    <subcellularLocation>
        <location evidence="3">Cytoplasm</location>
    </subcellularLocation>
</comment>